<proteinExistence type="predicted"/>
<reference evidence="2" key="1">
    <citation type="journal article" date="2012" name="PLoS Genet.">
        <title>The genomes of the fungal plant pathogens Cladosporium fulvum and Dothistroma septosporum reveal adaptation to different hosts and lifestyles but also signatures of common ancestry.</title>
        <authorList>
            <person name="de Wit P.J.G.M."/>
            <person name="van der Burgt A."/>
            <person name="Oekmen B."/>
            <person name="Stergiopoulos I."/>
            <person name="Abd-Elsalam K.A."/>
            <person name="Aerts A.L."/>
            <person name="Bahkali A.H."/>
            <person name="Beenen H.G."/>
            <person name="Chettri P."/>
            <person name="Cox M.P."/>
            <person name="Datema E."/>
            <person name="de Vries R.P."/>
            <person name="Dhillon B."/>
            <person name="Ganley A.R."/>
            <person name="Griffiths S.A."/>
            <person name="Guo Y."/>
            <person name="Hamelin R.C."/>
            <person name="Henrissat B."/>
            <person name="Kabir M.S."/>
            <person name="Jashni M.K."/>
            <person name="Kema G."/>
            <person name="Klaubauf S."/>
            <person name="Lapidus A."/>
            <person name="Levasseur A."/>
            <person name="Lindquist E."/>
            <person name="Mehrabi R."/>
            <person name="Ohm R.A."/>
            <person name="Owen T.J."/>
            <person name="Salamov A."/>
            <person name="Schwelm A."/>
            <person name="Schijlen E."/>
            <person name="Sun H."/>
            <person name="van den Burg H.A."/>
            <person name="van Ham R.C.H.J."/>
            <person name="Zhang S."/>
            <person name="Goodwin S.B."/>
            <person name="Grigoriev I.V."/>
            <person name="Collemare J."/>
            <person name="Bradshaw R.E."/>
        </authorList>
    </citation>
    <scope>NUCLEOTIDE SEQUENCE [LARGE SCALE GENOMIC DNA]</scope>
    <source>
        <strain evidence="2">NZE10 / CBS 128990</strain>
    </source>
</reference>
<gene>
    <name evidence="1" type="ORF">DOTSEDRAFT_47183</name>
</gene>
<organism evidence="1 2">
    <name type="scientific">Dothistroma septosporum (strain NZE10 / CBS 128990)</name>
    <name type="common">Red band needle blight fungus</name>
    <name type="synonym">Mycosphaerella pini</name>
    <dbReference type="NCBI Taxonomy" id="675120"/>
    <lineage>
        <taxon>Eukaryota</taxon>
        <taxon>Fungi</taxon>
        <taxon>Dikarya</taxon>
        <taxon>Ascomycota</taxon>
        <taxon>Pezizomycotina</taxon>
        <taxon>Dothideomycetes</taxon>
        <taxon>Dothideomycetidae</taxon>
        <taxon>Mycosphaerellales</taxon>
        <taxon>Mycosphaerellaceae</taxon>
        <taxon>Dothistroma</taxon>
    </lineage>
</organism>
<dbReference type="EMBL" id="KB446543">
    <property type="protein sequence ID" value="EME40930.1"/>
    <property type="molecule type" value="Genomic_DNA"/>
</dbReference>
<dbReference type="HOGENOM" id="CLU_3068655_0_0_1"/>
<evidence type="ECO:0000313" key="1">
    <source>
        <dbReference type="EMBL" id="EME40930.1"/>
    </source>
</evidence>
<dbReference type="Proteomes" id="UP000016933">
    <property type="component" value="Unassembled WGS sequence"/>
</dbReference>
<keyword evidence="2" id="KW-1185">Reference proteome</keyword>
<sequence>MPGDLQILLRWLSLQQRWHSRRHGPRGGRMSDSAVSVAGRHVSFLSSPLVTGT</sequence>
<protein>
    <submittedName>
        <fullName evidence="1">Uncharacterized protein</fullName>
    </submittedName>
</protein>
<evidence type="ECO:0000313" key="2">
    <source>
        <dbReference type="Proteomes" id="UP000016933"/>
    </source>
</evidence>
<dbReference type="AlphaFoldDB" id="N1PH96"/>
<name>N1PH96_DOTSN</name>
<reference evidence="1 2" key="2">
    <citation type="journal article" date="2012" name="PLoS Pathog.">
        <title>Diverse lifestyles and strategies of plant pathogenesis encoded in the genomes of eighteen Dothideomycetes fungi.</title>
        <authorList>
            <person name="Ohm R.A."/>
            <person name="Feau N."/>
            <person name="Henrissat B."/>
            <person name="Schoch C.L."/>
            <person name="Horwitz B.A."/>
            <person name="Barry K.W."/>
            <person name="Condon B.J."/>
            <person name="Copeland A.C."/>
            <person name="Dhillon B."/>
            <person name="Glaser F."/>
            <person name="Hesse C.N."/>
            <person name="Kosti I."/>
            <person name="LaButti K."/>
            <person name="Lindquist E.A."/>
            <person name="Lucas S."/>
            <person name="Salamov A.A."/>
            <person name="Bradshaw R.E."/>
            <person name="Ciuffetti L."/>
            <person name="Hamelin R.C."/>
            <person name="Kema G.H.J."/>
            <person name="Lawrence C."/>
            <person name="Scott J.A."/>
            <person name="Spatafora J.W."/>
            <person name="Turgeon B.G."/>
            <person name="de Wit P.J.G.M."/>
            <person name="Zhong S."/>
            <person name="Goodwin S.B."/>
            <person name="Grigoriev I.V."/>
        </authorList>
    </citation>
    <scope>NUCLEOTIDE SEQUENCE [LARGE SCALE GENOMIC DNA]</scope>
    <source>
        <strain evidence="2">NZE10 / CBS 128990</strain>
    </source>
</reference>
<accession>N1PH96</accession>